<dbReference type="EMBL" id="JACHBS010000001">
    <property type="protein sequence ID" value="MBB5618539.1"/>
    <property type="molecule type" value="Genomic_DNA"/>
</dbReference>
<dbReference type="AlphaFoldDB" id="A0A840XRJ0"/>
<evidence type="ECO:0000313" key="1">
    <source>
        <dbReference type="EMBL" id="MBB5618539.1"/>
    </source>
</evidence>
<dbReference type="OrthoDB" id="2791683at2"/>
<comment type="caution">
    <text evidence="1">The sequence shown here is derived from an EMBL/GenBank/DDBJ whole genome shotgun (WGS) entry which is preliminary data.</text>
</comment>
<sequence>MPELVVASDVMTGDDGRTVITTRFSGLDLPPVWLALPEGARPDQYSETDLGNVSLGLGLLAAMHHGTELRVAHPVSPRLLAGAAEYQVIMSTWFPEAVGPVAVHAENGAELRVPGSGEASFFSGGVDSFDTLLRNRSTLTALVFVAGFDIPVDRVDAIERTRPHLRAVADATGMQLWELQTNVRALFDRIGSWGHHTHGAALGTVALALAVVPRDVVQVGLLQA</sequence>
<proteinExistence type="predicted"/>
<gene>
    <name evidence="1" type="ORF">BJ959_002035</name>
</gene>
<reference evidence="1 2" key="1">
    <citation type="submission" date="2020-08" db="EMBL/GenBank/DDBJ databases">
        <title>Sequencing the genomes of 1000 actinobacteria strains.</title>
        <authorList>
            <person name="Klenk H.-P."/>
        </authorList>
    </citation>
    <scope>NUCLEOTIDE SEQUENCE [LARGE SCALE GENOMIC DNA]</scope>
    <source>
        <strain evidence="1 2">DSM 23889</strain>
    </source>
</reference>
<dbReference type="Proteomes" id="UP000552883">
    <property type="component" value="Unassembled WGS sequence"/>
</dbReference>
<dbReference type="RefSeq" id="WP_153981758.1">
    <property type="nucleotide sequence ID" value="NZ_BAAANZ010000003.1"/>
</dbReference>
<evidence type="ECO:0000313" key="2">
    <source>
        <dbReference type="Proteomes" id="UP000552883"/>
    </source>
</evidence>
<organism evidence="1 2">
    <name type="scientific">Microcella frigidaquae</name>
    <dbReference type="NCBI Taxonomy" id="424758"/>
    <lineage>
        <taxon>Bacteria</taxon>
        <taxon>Bacillati</taxon>
        <taxon>Actinomycetota</taxon>
        <taxon>Actinomycetes</taxon>
        <taxon>Micrococcales</taxon>
        <taxon>Microbacteriaceae</taxon>
        <taxon>Microcella</taxon>
    </lineage>
</organism>
<accession>A0A840XRJ0</accession>
<name>A0A840XRJ0_9MICO</name>
<protein>
    <submittedName>
        <fullName evidence="1">Uncharacterized protein</fullName>
    </submittedName>
</protein>
<keyword evidence="2" id="KW-1185">Reference proteome</keyword>